<dbReference type="Proteomes" id="UP000241434">
    <property type="component" value="Unassembled WGS sequence"/>
</dbReference>
<evidence type="ECO:0000313" key="2">
    <source>
        <dbReference type="EMBL" id="PSJ31989.1"/>
    </source>
</evidence>
<feature type="compositionally biased region" description="Basic residues" evidence="1">
    <location>
        <begin position="52"/>
        <end position="62"/>
    </location>
</feature>
<dbReference type="EMBL" id="JYGE01000003">
    <property type="protein sequence ID" value="PSJ31989.1"/>
    <property type="molecule type" value="Genomic_DNA"/>
</dbReference>
<accession>A0A2P7Q203</accession>
<reference evidence="2" key="1">
    <citation type="thesis" date="2015" institute="Rutgers" country="The State University of New Jersey, 14 College Farm Rd., New Brunswick, NJ, USA">
        <title>Ammonia toxicity in bacteria and its implications for treatment of and resource recovery from highly nitrogenous organic wastes.</title>
        <authorList>
            <person name="Luther A.K."/>
        </authorList>
    </citation>
    <scope>NUCLEOTIDE SEQUENCE</scope>
    <source>
        <strain evidence="2">RT-10B</strain>
    </source>
</reference>
<gene>
    <name evidence="2" type="ORF">UF10_04015</name>
</gene>
<proteinExistence type="predicted"/>
<keyword evidence="3" id="KW-1185">Reference proteome</keyword>
<sequence>MKKVNSKNKDANSKSSTEKKASKKESVSSKKTTNKKNAATSKKTTASPAKKASSKRTVKGRNSKVSVSQEDMDKLCEVYDWYMQVKDLDIIKEKTKIKKTSIKIEDDIIKTKKRISAVVDNDVWAAFDRLCNNTEEKKGEMLTFAIKDFLLKHKDLI</sequence>
<protein>
    <submittedName>
        <fullName evidence="2">Uncharacterized protein</fullName>
    </submittedName>
</protein>
<feature type="compositionally biased region" description="Basic and acidic residues" evidence="1">
    <location>
        <begin position="7"/>
        <end position="28"/>
    </location>
</feature>
<feature type="compositionally biased region" description="Low complexity" evidence="1">
    <location>
        <begin position="29"/>
        <end position="51"/>
    </location>
</feature>
<name>A0A2P7Q203_9FIRM</name>
<dbReference type="AlphaFoldDB" id="A0A2P7Q203"/>
<evidence type="ECO:0000313" key="3">
    <source>
        <dbReference type="Proteomes" id="UP000241434"/>
    </source>
</evidence>
<evidence type="ECO:0000256" key="1">
    <source>
        <dbReference type="SAM" id="MobiDB-lite"/>
    </source>
</evidence>
<feature type="region of interest" description="Disordered" evidence="1">
    <location>
        <begin position="1"/>
        <end position="67"/>
    </location>
</feature>
<comment type="caution">
    <text evidence="2">The sequence shown here is derived from an EMBL/GenBank/DDBJ whole genome shotgun (WGS) entry which is preliminary data.</text>
</comment>
<organism evidence="2 3">
    <name type="scientific">Peptostreptococcus russellii</name>
    <dbReference type="NCBI Taxonomy" id="215200"/>
    <lineage>
        <taxon>Bacteria</taxon>
        <taxon>Bacillati</taxon>
        <taxon>Bacillota</taxon>
        <taxon>Clostridia</taxon>
        <taxon>Peptostreptococcales</taxon>
        <taxon>Peptostreptococcaceae</taxon>
        <taxon>Peptostreptococcus</taxon>
    </lineage>
</organism>